<comment type="function">
    <text evidence="14">Potassium channel.</text>
</comment>
<evidence type="ECO:0000256" key="7">
    <source>
        <dbReference type="ARBA" id="ARBA00022882"/>
    </source>
</evidence>
<dbReference type="Pfam" id="PF11834">
    <property type="entry name" value="KHA"/>
    <property type="match status" value="1"/>
</dbReference>
<dbReference type="InterPro" id="IPR002110">
    <property type="entry name" value="Ankyrin_rpt"/>
</dbReference>
<evidence type="ECO:0000313" key="19">
    <source>
        <dbReference type="Proteomes" id="UP000030689"/>
    </source>
</evidence>
<evidence type="ECO:0000256" key="12">
    <source>
        <dbReference type="ARBA" id="ARBA00023303"/>
    </source>
</evidence>
<evidence type="ECO:0000256" key="8">
    <source>
        <dbReference type="ARBA" id="ARBA00022958"/>
    </source>
</evidence>
<comment type="domain">
    <text evidence="14">The segment S4 is probably the voltage-sensor and is characterized by a series of positively charged amino acids. The pore-forming region H5 is enclosed by the transmembrane segments S5 and S6 in the Shaker-type (1P/6TM) and contains the GYGD signature motif which seems to be involved in potassium selectivity.</text>
</comment>
<dbReference type="Pfam" id="PF00520">
    <property type="entry name" value="Ion_trans"/>
    <property type="match status" value="1"/>
</dbReference>
<dbReference type="PRINTS" id="PR01415">
    <property type="entry name" value="ANKYRIN"/>
</dbReference>
<evidence type="ECO:0000256" key="5">
    <source>
        <dbReference type="ARBA" id="ARBA00022692"/>
    </source>
</evidence>
<keyword evidence="12 14" id="KW-0407">Ion channel</keyword>
<comment type="subcellular location">
    <subcellularLocation>
        <location evidence="1 14">Membrane</location>
        <topology evidence="1 14">Multi-pass membrane protein</topology>
    </subcellularLocation>
</comment>
<dbReference type="PRINTS" id="PR01463">
    <property type="entry name" value="EAGCHANLFMLY"/>
</dbReference>
<evidence type="ECO:0000256" key="15">
    <source>
        <dbReference type="SAM" id="MobiDB-lite"/>
    </source>
</evidence>
<accession>V4MM83</accession>
<dbReference type="FunFam" id="1.10.287.70:FF:000123">
    <property type="entry name" value="Potassium channel KAT3"/>
    <property type="match status" value="1"/>
</dbReference>
<dbReference type="GO" id="GO:0034702">
    <property type="term" value="C:monoatomic ion channel complex"/>
    <property type="evidence" value="ECO:0007669"/>
    <property type="project" value="UniProtKB-KW"/>
</dbReference>
<feature type="transmembrane region" description="Helical" evidence="14">
    <location>
        <begin position="207"/>
        <end position="236"/>
    </location>
</feature>
<feature type="domain" description="Cyclic nucleotide-binding" evidence="16">
    <location>
        <begin position="392"/>
        <end position="494"/>
    </location>
</feature>
<proteinExistence type="inferred from homology"/>
<dbReference type="eggNOG" id="KOG0498">
    <property type="taxonomic scope" value="Eukaryota"/>
</dbReference>
<evidence type="ECO:0000256" key="1">
    <source>
        <dbReference type="ARBA" id="ARBA00004141"/>
    </source>
</evidence>
<feature type="transmembrane region" description="Helical" evidence="14">
    <location>
        <begin position="256"/>
        <end position="276"/>
    </location>
</feature>
<dbReference type="SUPFAM" id="SSF51206">
    <property type="entry name" value="cAMP-binding domain-like"/>
    <property type="match status" value="1"/>
</dbReference>
<keyword evidence="11 14" id="KW-0472">Membrane</keyword>
<feature type="repeat" description="ANK" evidence="13">
    <location>
        <begin position="667"/>
        <end position="699"/>
    </location>
</feature>
<keyword evidence="6 14" id="KW-0631">Potassium channel</keyword>
<gene>
    <name evidence="18" type="ORF">EUTSA_v10024374mg</name>
</gene>
<dbReference type="InterPro" id="IPR045319">
    <property type="entry name" value="KAT/AKT"/>
</dbReference>
<protein>
    <recommendedName>
        <fullName evidence="14">Potassium channel</fullName>
    </recommendedName>
</protein>
<evidence type="ECO:0000256" key="14">
    <source>
        <dbReference type="RuleBase" id="RU369015"/>
    </source>
</evidence>
<dbReference type="SUPFAM" id="SSF48403">
    <property type="entry name" value="Ankyrin repeat"/>
    <property type="match status" value="1"/>
</dbReference>
<dbReference type="OrthoDB" id="426293at2759"/>
<comment type="subunit">
    <text evidence="14">The potassium channel is composed of a homo- or heterotetrameric complex of pore-forming subunits.</text>
</comment>
<keyword evidence="19" id="KW-1185">Reference proteome</keyword>
<dbReference type="InterPro" id="IPR014710">
    <property type="entry name" value="RmlC-like_jellyroll"/>
</dbReference>
<evidence type="ECO:0000256" key="6">
    <source>
        <dbReference type="ARBA" id="ARBA00022826"/>
    </source>
</evidence>
<dbReference type="Gene3D" id="2.60.120.10">
    <property type="entry name" value="Jelly Rolls"/>
    <property type="match status" value="1"/>
</dbReference>
<keyword evidence="3 14" id="KW-0813">Transport</keyword>
<dbReference type="Pfam" id="PF00027">
    <property type="entry name" value="cNMP_binding"/>
    <property type="match status" value="1"/>
</dbReference>
<dbReference type="OMA" id="GVICYRP"/>
<comment type="similarity">
    <text evidence="2 14">Belongs to the potassium channel family. Plant (TC 1.A.1.4) subfamily.</text>
</comment>
<evidence type="ECO:0000256" key="2">
    <source>
        <dbReference type="ARBA" id="ARBA00007929"/>
    </source>
</evidence>
<feature type="domain" description="KHA" evidence="17">
    <location>
        <begin position="811"/>
        <end position="875"/>
    </location>
</feature>
<dbReference type="SMART" id="SM00248">
    <property type="entry name" value="ANK"/>
    <property type="match status" value="4"/>
</dbReference>
<dbReference type="Gramene" id="ESQ53923">
    <property type="protein sequence ID" value="ESQ53923"/>
    <property type="gene ID" value="EUTSA_v10024374mg"/>
</dbReference>
<keyword evidence="5 14" id="KW-0812">Transmembrane</keyword>
<evidence type="ECO:0000259" key="17">
    <source>
        <dbReference type="PROSITE" id="PS51490"/>
    </source>
</evidence>
<dbReference type="InterPro" id="IPR003938">
    <property type="entry name" value="K_chnl_volt-dep_EAG/ELK/ERG"/>
</dbReference>
<dbReference type="SMART" id="SM00100">
    <property type="entry name" value="cNMP"/>
    <property type="match status" value="1"/>
</dbReference>
<dbReference type="PROSITE" id="PS50088">
    <property type="entry name" value="ANK_REPEAT"/>
    <property type="match status" value="2"/>
</dbReference>
<feature type="transmembrane region" description="Helical" evidence="14">
    <location>
        <begin position="116"/>
        <end position="138"/>
    </location>
</feature>
<dbReference type="InterPro" id="IPR036770">
    <property type="entry name" value="Ankyrin_rpt-contain_sf"/>
</dbReference>
<evidence type="ECO:0000259" key="16">
    <source>
        <dbReference type="PROSITE" id="PS50042"/>
    </source>
</evidence>
<keyword evidence="7 14" id="KW-0851">Voltage-gated channel</keyword>
<evidence type="ECO:0000256" key="13">
    <source>
        <dbReference type="PROSITE-ProRule" id="PRU00023"/>
    </source>
</evidence>
<keyword evidence="8 14" id="KW-0630">Potassium</keyword>
<feature type="region of interest" description="Disordered" evidence="15">
    <location>
        <begin position="725"/>
        <end position="755"/>
    </location>
</feature>
<evidence type="ECO:0000313" key="18">
    <source>
        <dbReference type="EMBL" id="ESQ53923.1"/>
    </source>
</evidence>
<keyword evidence="13" id="KW-0040">ANK repeat</keyword>
<feature type="transmembrane region" description="Helical" evidence="14">
    <location>
        <begin position="288"/>
        <end position="306"/>
    </location>
</feature>
<dbReference type="EMBL" id="KI517384">
    <property type="protein sequence ID" value="ESQ53923.1"/>
    <property type="molecule type" value="Genomic_DNA"/>
</dbReference>
<dbReference type="Proteomes" id="UP000030689">
    <property type="component" value="Unassembled WGS sequence"/>
</dbReference>
<dbReference type="PANTHER" id="PTHR45743:SF16">
    <property type="entry name" value="POTASSIUM CHANNEL AKT5-RELATED"/>
    <property type="match status" value="1"/>
</dbReference>
<dbReference type="SUPFAM" id="SSF81324">
    <property type="entry name" value="Voltage-gated potassium channels"/>
    <property type="match status" value="1"/>
</dbReference>
<comment type="caution">
    <text evidence="14">Lacks conserved residue(s) required for the propagation of feature annotation.</text>
</comment>
<feature type="transmembrane region" description="Helical" evidence="14">
    <location>
        <begin position="76"/>
        <end position="96"/>
    </location>
</feature>
<dbReference type="CDD" id="cd00038">
    <property type="entry name" value="CAP_ED"/>
    <property type="match status" value="1"/>
</dbReference>
<dbReference type="Pfam" id="PF12796">
    <property type="entry name" value="Ank_2"/>
    <property type="match status" value="2"/>
</dbReference>
<dbReference type="KEGG" id="eus:EUTSA_v10024374mg"/>
<organism evidence="18 19">
    <name type="scientific">Eutrema salsugineum</name>
    <name type="common">Saltwater cress</name>
    <name type="synonym">Sisymbrium salsugineum</name>
    <dbReference type="NCBI Taxonomy" id="72664"/>
    <lineage>
        <taxon>Eukaryota</taxon>
        <taxon>Viridiplantae</taxon>
        <taxon>Streptophyta</taxon>
        <taxon>Embryophyta</taxon>
        <taxon>Tracheophyta</taxon>
        <taxon>Spermatophyta</taxon>
        <taxon>Magnoliopsida</taxon>
        <taxon>eudicotyledons</taxon>
        <taxon>Gunneridae</taxon>
        <taxon>Pentapetalae</taxon>
        <taxon>rosids</taxon>
        <taxon>malvids</taxon>
        <taxon>Brassicales</taxon>
        <taxon>Brassicaceae</taxon>
        <taxon>Eutremeae</taxon>
        <taxon>Eutrema</taxon>
    </lineage>
</organism>
<dbReference type="InterPro" id="IPR021789">
    <property type="entry name" value="KHA_dom"/>
</dbReference>
<dbReference type="PANTHER" id="PTHR45743">
    <property type="entry name" value="POTASSIUM CHANNEL AKT1"/>
    <property type="match status" value="1"/>
</dbReference>
<keyword evidence="4 14" id="KW-0633">Potassium transport</keyword>
<dbReference type="PROSITE" id="PS50297">
    <property type="entry name" value="ANK_REP_REGION"/>
    <property type="match status" value="2"/>
</dbReference>
<evidence type="ECO:0000256" key="9">
    <source>
        <dbReference type="ARBA" id="ARBA00022989"/>
    </source>
</evidence>
<dbReference type="GO" id="GO:0005249">
    <property type="term" value="F:voltage-gated potassium channel activity"/>
    <property type="evidence" value="ECO:0007669"/>
    <property type="project" value="UniProtKB-UniRule"/>
</dbReference>
<name>V4MM83_EUTSA</name>
<dbReference type="PROSITE" id="PS50042">
    <property type="entry name" value="CNMP_BINDING_3"/>
    <property type="match status" value="1"/>
</dbReference>
<reference evidence="18 19" key="1">
    <citation type="journal article" date="2013" name="Front. Plant Sci.">
        <title>The Reference Genome of the Halophytic Plant Eutrema salsugineum.</title>
        <authorList>
            <person name="Yang R."/>
            <person name="Jarvis D.E."/>
            <person name="Chen H."/>
            <person name="Beilstein M.A."/>
            <person name="Grimwood J."/>
            <person name="Jenkins J."/>
            <person name="Shu S."/>
            <person name="Prochnik S."/>
            <person name="Xin M."/>
            <person name="Ma C."/>
            <person name="Schmutz J."/>
            <person name="Wing R.A."/>
            <person name="Mitchell-Olds T."/>
            <person name="Schumaker K.S."/>
            <person name="Wang X."/>
        </authorList>
    </citation>
    <scope>NUCLEOTIDE SEQUENCE [LARGE SCALE GENOMIC DNA]</scope>
</reference>
<dbReference type="FunFam" id="2.60.120.10:FF:000074">
    <property type="entry name" value="Potassium channel KAT2"/>
    <property type="match status" value="1"/>
</dbReference>
<evidence type="ECO:0000256" key="11">
    <source>
        <dbReference type="ARBA" id="ARBA00023136"/>
    </source>
</evidence>
<dbReference type="STRING" id="72664.V4MM83"/>
<dbReference type="AlphaFoldDB" id="V4MM83"/>
<sequence length="875" mass="97946">MDKKKKVWFWPEKHDGGAIKEAEDVAAEHVSIEGTMSHYSFSKGLLPPLGVNSRSTGRHVKLRCFIVSPFDPRYRAWDWFLVLLVLYTAWASPFEFGFLQTPRAPLSVLDNVVNGFFAVDIVLTFFVAFLDKATYLLVDDPKRIAWRYTSTWLIFDVVSTVPYELFASLLHKTIQGYGIFSMLRLWRLRRVSNCFARLEKDRKYNYFWVRCTKLLLVALFVIHCGACFCYSIAAHYPDPSQTFMALAEPNWTKVSLLIRYVTAMYWSITTFSTTGYGDIHGNNAGERAFILCYMVFNLGLLAYIIGNMTNLVVHVTSRTVNFRDTIQAASAFAQRNNLPVRLQEQMVAHLSLRYRTDSEGLRQQEIIDSLPKAIRSSISHYLFYEVVDKIYLFHGISNDLLFQLVSEMKAEYFPPKEDVLLRNEAPTDFYIMVTGAVEIIASVNGVDQVVGEAQTGHVFGEVGVLCYRPQLFTVRTKRLSQLLRLNRTSFLNLVQANVGDGAIIMNNLLQHLKDSEDPVMKGILADTEHMLAQGKMDLPLSLCFAAARGDDLLLHQLLKRGSNPNETDKNGRTALHIAASKGSQYCVVLLLEHGADPNIRDSEGNVPLWEAIIGRHEEIAKLLSDNGATLSFDTVGYFSCLAVEQNSLDALKDIVKFGGDISLPDSNGTTALHRAVSEGNMEIVEFLLEQGADMDMPDVYGWTARGLAEHQGHVDIKALFDSQRPVEKKPKSVSGTPDIKPLMKHSSEPVMTHHRSREAMPFVRAVSQRKKLSNFKNSLFGIMSAANTGDEGGAPPRSTRSQGVGEVYPARVTISGEASSSGKLVKLPDSLEELIEIGEKKLGFVATKILTREGAQIDDIRLIRDGDFLLLLKVS</sequence>
<evidence type="ECO:0000256" key="4">
    <source>
        <dbReference type="ARBA" id="ARBA00022538"/>
    </source>
</evidence>
<dbReference type="InterPro" id="IPR018490">
    <property type="entry name" value="cNMP-bd_dom_sf"/>
</dbReference>
<dbReference type="InterPro" id="IPR005821">
    <property type="entry name" value="Ion_trans_dom"/>
</dbReference>
<feature type="repeat" description="ANK" evidence="13">
    <location>
        <begin position="570"/>
        <end position="602"/>
    </location>
</feature>
<dbReference type="InterPro" id="IPR000595">
    <property type="entry name" value="cNMP-bd_dom"/>
</dbReference>
<evidence type="ECO:0000256" key="3">
    <source>
        <dbReference type="ARBA" id="ARBA00022448"/>
    </source>
</evidence>
<comment type="domain">
    <text evidence="14">The KHA domain (rich in hydrophobic and acidic residues) present in the C-terminal part is likely to be important for tetramerization.</text>
</comment>
<evidence type="ECO:0000256" key="10">
    <source>
        <dbReference type="ARBA" id="ARBA00023065"/>
    </source>
</evidence>
<dbReference type="PROSITE" id="PS51490">
    <property type="entry name" value="KHA"/>
    <property type="match status" value="1"/>
</dbReference>
<dbReference type="Gene3D" id="1.10.287.70">
    <property type="match status" value="1"/>
</dbReference>
<keyword evidence="10 14" id="KW-0406">Ion transport</keyword>
<keyword evidence="9 14" id="KW-1133">Transmembrane helix</keyword>
<dbReference type="Gene3D" id="1.25.40.20">
    <property type="entry name" value="Ankyrin repeat-containing domain"/>
    <property type="match status" value="1"/>
</dbReference>